<evidence type="ECO:0000259" key="2">
    <source>
        <dbReference type="Pfam" id="PF13840"/>
    </source>
</evidence>
<dbReference type="Proteomes" id="UP000075398">
    <property type="component" value="Unassembled WGS sequence"/>
</dbReference>
<proteinExistence type="predicted"/>
<evidence type="ECO:0000313" key="3">
    <source>
        <dbReference type="EMBL" id="KYC53638.1"/>
    </source>
</evidence>
<evidence type="ECO:0000313" key="4">
    <source>
        <dbReference type="Proteomes" id="UP000075398"/>
    </source>
</evidence>
<accession>A0A150J970</accession>
<reference evidence="3 4" key="1">
    <citation type="journal article" date="2016" name="ISME J.">
        <title>Chasing the elusive Euryarchaeota class WSA2: genomes reveal a uniquely fastidious methyl-reducing methanogen.</title>
        <authorList>
            <person name="Nobu M.K."/>
            <person name="Narihiro T."/>
            <person name="Kuroda K."/>
            <person name="Mei R."/>
            <person name="Liu W.T."/>
        </authorList>
    </citation>
    <scope>NUCLEOTIDE SEQUENCE [LARGE SCALE GENOMIC DNA]</scope>
    <source>
        <strain evidence="3">U1lsi0528_Bin055</strain>
    </source>
</reference>
<dbReference type="InterPro" id="IPR027795">
    <property type="entry name" value="CASTOR_ACT_dom"/>
</dbReference>
<gene>
    <name evidence="3" type="ORF">AMQ22_00168</name>
</gene>
<protein>
    <recommendedName>
        <fullName evidence="2">CASTOR ACT domain-containing protein</fullName>
    </recommendedName>
</protein>
<feature type="domain" description="CASTOR ACT" evidence="2">
    <location>
        <begin position="170"/>
        <end position="232"/>
    </location>
</feature>
<organism evidence="3 4">
    <name type="scientific">Candidatus Methanofastidiosum methylothiophilum</name>
    <dbReference type="NCBI Taxonomy" id="1705564"/>
    <lineage>
        <taxon>Archaea</taxon>
        <taxon>Methanobacteriati</taxon>
        <taxon>Methanobacteriota</taxon>
        <taxon>Stenosarchaea group</taxon>
        <taxon>Candidatus Methanofastidiosia</taxon>
        <taxon>Candidatus Methanofastidiosales</taxon>
        <taxon>Candidatus Methanofastidiosaceae</taxon>
        <taxon>Candidatus Methanofastidiosum</taxon>
    </lineage>
</organism>
<dbReference type="STRING" id="1705564.APG08_01002"/>
<dbReference type="EMBL" id="LNGC01000003">
    <property type="protein sequence ID" value="KYC53638.1"/>
    <property type="molecule type" value="Genomic_DNA"/>
</dbReference>
<comment type="caution">
    <text evidence="3">The sequence shown here is derived from an EMBL/GenBank/DDBJ whole genome shotgun (WGS) entry which is preliminary data.</text>
</comment>
<name>A0A150J970_9EURY</name>
<dbReference type="PIRSF" id="PIRSF014439">
    <property type="entry name" value="APE1894_ACT"/>
    <property type="match status" value="1"/>
</dbReference>
<evidence type="ECO:0000256" key="1">
    <source>
        <dbReference type="SAM" id="Coils"/>
    </source>
</evidence>
<dbReference type="InterPro" id="IPR016619">
    <property type="entry name" value="UCP014439_ACT"/>
</dbReference>
<dbReference type="AlphaFoldDB" id="A0A150J970"/>
<dbReference type="Pfam" id="PF24367">
    <property type="entry name" value="DUF7523"/>
    <property type="match status" value="1"/>
</dbReference>
<dbReference type="Gene3D" id="3.30.2130.10">
    <property type="entry name" value="VC0802-like"/>
    <property type="match status" value="1"/>
</dbReference>
<dbReference type="Pfam" id="PF13840">
    <property type="entry name" value="ACT_7"/>
    <property type="match status" value="1"/>
</dbReference>
<dbReference type="InterPro" id="IPR055945">
    <property type="entry name" value="DUF7523"/>
</dbReference>
<keyword evidence="1" id="KW-0175">Coiled coil</keyword>
<feature type="coiled-coil region" evidence="1">
    <location>
        <begin position="71"/>
        <end position="98"/>
    </location>
</feature>
<sequence>MSIYNIFRTFKYSIIQIIIVPDKKSIAEIVREYIGAHPSIMDCLKYGIINYSALSRMIMDEYKIDNMVAVLIASRRYAEELQKEKNFLEKKIKLILKKSRINIKTKVATITLKPGWHVFMKLEPVLKKTLSEGYLINIIQGSQGITLILLEDYLEEVTNLIGKENVLRVSKNLVEISVKSPEDIGDTPGVVSYLSSNLSSVGINVIETMSCFMDTIFVVDEKDMVLAFEALNRCID</sequence>